<accession>A0A2H5EZL0</accession>
<dbReference type="GO" id="GO:0020037">
    <property type="term" value="F:heme binding"/>
    <property type="evidence" value="ECO:0007669"/>
    <property type="project" value="InterPro"/>
</dbReference>
<dbReference type="InterPro" id="IPR011644">
    <property type="entry name" value="Heme_NO-bd"/>
</dbReference>
<dbReference type="Gene3D" id="3.90.1520.10">
    <property type="entry name" value="H-NOX domain"/>
    <property type="match status" value="1"/>
</dbReference>
<evidence type="ECO:0000313" key="3">
    <source>
        <dbReference type="Proteomes" id="UP000234530"/>
    </source>
</evidence>
<dbReference type="RefSeq" id="WP_101752768.1">
    <property type="nucleotide sequence ID" value="NZ_CP025430.1"/>
</dbReference>
<organism evidence="2 3">
    <name type="scientific">Paracoccus zhejiangensis</name>
    <dbReference type="NCBI Taxonomy" id="1077935"/>
    <lineage>
        <taxon>Bacteria</taxon>
        <taxon>Pseudomonadati</taxon>
        <taxon>Pseudomonadota</taxon>
        <taxon>Alphaproteobacteria</taxon>
        <taxon>Rhodobacterales</taxon>
        <taxon>Paracoccaceae</taxon>
        <taxon>Paracoccus</taxon>
    </lineage>
</organism>
<proteinExistence type="predicted"/>
<evidence type="ECO:0000259" key="1">
    <source>
        <dbReference type="Pfam" id="PF07700"/>
    </source>
</evidence>
<dbReference type="InterPro" id="IPR024096">
    <property type="entry name" value="NO_sig/Golgi_transp_ligand-bd"/>
</dbReference>
<dbReference type="InterPro" id="IPR038158">
    <property type="entry name" value="H-NOX_domain_sf"/>
</dbReference>
<dbReference type="SUPFAM" id="SSF111126">
    <property type="entry name" value="Ligand-binding domain in the NO signalling and Golgi transport"/>
    <property type="match status" value="1"/>
</dbReference>
<protein>
    <submittedName>
        <fullName evidence="2">Guanylate cyclase</fullName>
    </submittedName>
</protein>
<sequence>MVFSELIEMADELLGEAAVDEVLSSGDFSSGGAYTSVGFYPCDEFMALVQAFSDRSALPLNDYLRRFGHWMFWRYSARYSQFFADKTDVLTMLESIETEVHIEVRKLYPGVELPRFESRRLASGDGLELTYHSPRPLGDFCHGLVETCIEYFGRPARVERQDLTVPEGMCVRFTIRMEG</sequence>
<dbReference type="Pfam" id="PF07700">
    <property type="entry name" value="HNOB"/>
    <property type="match status" value="1"/>
</dbReference>
<dbReference type="AlphaFoldDB" id="A0A2H5EZL0"/>
<name>A0A2H5EZL0_9RHOB</name>
<keyword evidence="3" id="KW-1185">Reference proteome</keyword>
<reference evidence="2 3" key="1">
    <citation type="journal article" date="2013" name="Antonie Van Leeuwenhoek">
        <title>Paracoccus zhejiangensis sp. nov., isolated from activated sludge in wastewater-treatment system.</title>
        <authorList>
            <person name="Wu Z.G."/>
            <person name="Zhang D.F."/>
            <person name="Liu Y.L."/>
            <person name="Wang F."/>
            <person name="Jiang X."/>
            <person name="Li C."/>
            <person name="Li S.P."/>
            <person name="Hong Q."/>
            <person name="Li W.J."/>
        </authorList>
    </citation>
    <scope>NUCLEOTIDE SEQUENCE [LARGE SCALE GENOMIC DNA]</scope>
    <source>
        <strain evidence="2 3">J6</strain>
    </source>
</reference>
<dbReference type="KEGG" id="pzh:CX676_11645"/>
<evidence type="ECO:0000313" key="2">
    <source>
        <dbReference type="EMBL" id="AUH64739.1"/>
    </source>
</evidence>
<dbReference type="EMBL" id="CP025430">
    <property type="protein sequence ID" value="AUH64739.1"/>
    <property type="molecule type" value="Genomic_DNA"/>
</dbReference>
<gene>
    <name evidence="2" type="ORF">CX676_11645</name>
</gene>
<dbReference type="Proteomes" id="UP000234530">
    <property type="component" value="Chromosome"/>
</dbReference>
<feature type="domain" description="Heme NO-binding" evidence="1">
    <location>
        <begin position="1"/>
        <end position="159"/>
    </location>
</feature>